<reference evidence="9 10" key="1">
    <citation type="submission" date="2019-08" db="EMBL/GenBank/DDBJ databases">
        <title>In-depth cultivation of the pig gut microbiome towards novel bacterial diversity and tailored functional studies.</title>
        <authorList>
            <person name="Wylensek D."/>
            <person name="Hitch T.C.A."/>
            <person name="Clavel T."/>
        </authorList>
    </citation>
    <scope>NUCLEOTIDE SEQUENCE [LARGE SCALE GENOMIC DNA]</scope>
    <source>
        <strain evidence="10">WCA-380-WT-3B3</strain>
    </source>
</reference>
<evidence type="ECO:0000256" key="5">
    <source>
        <dbReference type="ARBA" id="ARBA00022989"/>
    </source>
</evidence>
<feature type="transmembrane region" description="Helical" evidence="8">
    <location>
        <begin position="6"/>
        <end position="26"/>
    </location>
</feature>
<evidence type="ECO:0000313" key="9">
    <source>
        <dbReference type="EMBL" id="MSV25593.1"/>
    </source>
</evidence>
<feature type="transmembrane region" description="Helical" evidence="8">
    <location>
        <begin position="180"/>
        <end position="203"/>
    </location>
</feature>
<dbReference type="PANTHER" id="PTHR48086:SF7">
    <property type="entry name" value="SODIUM-SOLUTE SYMPORTER-RELATED"/>
    <property type="match status" value="1"/>
</dbReference>
<evidence type="ECO:0000256" key="4">
    <source>
        <dbReference type="ARBA" id="ARBA00022692"/>
    </source>
</evidence>
<dbReference type="EMBL" id="VUNL01000012">
    <property type="protein sequence ID" value="MSV25593.1"/>
    <property type="molecule type" value="Genomic_DNA"/>
</dbReference>
<dbReference type="Pfam" id="PF00474">
    <property type="entry name" value="SSF"/>
    <property type="match status" value="1"/>
</dbReference>
<evidence type="ECO:0000313" key="10">
    <source>
        <dbReference type="Proteomes" id="UP000430222"/>
    </source>
</evidence>
<name>A0A6I2UTW3_9FIRM</name>
<feature type="transmembrane region" description="Helical" evidence="8">
    <location>
        <begin position="46"/>
        <end position="69"/>
    </location>
</feature>
<proteinExistence type="inferred from homology"/>
<dbReference type="Gene3D" id="1.20.1730.10">
    <property type="entry name" value="Sodium/glucose cotransporter"/>
    <property type="match status" value="1"/>
</dbReference>
<keyword evidence="3" id="KW-0813">Transport</keyword>
<comment type="similarity">
    <text evidence="2 7">Belongs to the sodium:solute symporter (SSF) (TC 2.A.21) family.</text>
</comment>
<evidence type="ECO:0000256" key="3">
    <source>
        <dbReference type="ARBA" id="ARBA00022448"/>
    </source>
</evidence>
<evidence type="ECO:0000256" key="7">
    <source>
        <dbReference type="RuleBase" id="RU362091"/>
    </source>
</evidence>
<feature type="transmembrane region" description="Helical" evidence="8">
    <location>
        <begin position="256"/>
        <end position="281"/>
    </location>
</feature>
<feature type="transmembrane region" description="Helical" evidence="8">
    <location>
        <begin position="223"/>
        <end position="244"/>
    </location>
</feature>
<keyword evidence="5 8" id="KW-1133">Transmembrane helix</keyword>
<feature type="transmembrane region" description="Helical" evidence="8">
    <location>
        <begin position="463"/>
        <end position="480"/>
    </location>
</feature>
<feature type="transmembrane region" description="Helical" evidence="8">
    <location>
        <begin position="305"/>
        <end position="333"/>
    </location>
</feature>
<accession>A0A6I2UTW3</accession>
<dbReference type="CDD" id="cd10322">
    <property type="entry name" value="SLC5sbd"/>
    <property type="match status" value="1"/>
</dbReference>
<feature type="transmembrane region" description="Helical" evidence="8">
    <location>
        <begin position="381"/>
        <end position="399"/>
    </location>
</feature>
<feature type="transmembrane region" description="Helical" evidence="8">
    <location>
        <begin position="75"/>
        <end position="93"/>
    </location>
</feature>
<dbReference type="AlphaFoldDB" id="A0A6I2UTW3"/>
<keyword evidence="10" id="KW-1185">Reference proteome</keyword>
<keyword evidence="6 8" id="KW-0472">Membrane</keyword>
<feature type="transmembrane region" description="Helical" evidence="8">
    <location>
        <begin position="405"/>
        <end position="430"/>
    </location>
</feature>
<comment type="caution">
    <text evidence="9">The sequence shown here is derived from an EMBL/GenBank/DDBJ whole genome shotgun (WGS) entry which is preliminary data.</text>
</comment>
<feature type="transmembrane region" description="Helical" evidence="8">
    <location>
        <begin position="140"/>
        <end position="168"/>
    </location>
</feature>
<evidence type="ECO:0000256" key="8">
    <source>
        <dbReference type="SAM" id="Phobius"/>
    </source>
</evidence>
<feature type="transmembrane region" description="Helical" evidence="8">
    <location>
        <begin position="439"/>
        <end position="457"/>
    </location>
</feature>
<keyword evidence="4 8" id="KW-0812">Transmembrane</keyword>
<evidence type="ECO:0000256" key="6">
    <source>
        <dbReference type="ARBA" id="ARBA00023136"/>
    </source>
</evidence>
<dbReference type="InterPro" id="IPR038377">
    <property type="entry name" value="Na/Glc_symporter_sf"/>
</dbReference>
<sequence length="489" mass="50771">MDISLFQLFILCTTIAVVLGFGIRAARSVHSTKGFSVGGRSAGVPLVAGGIAGTCVGGGATVGTAQLAAVSGLSAWWFTIGSGVGLIIMGLFYARPLRRTALETIPQFLSQHFGLACGVFSSIISSIGILFSAVASCLPAIYIIAAIFGIPFFPATILLILAVAAYAFFGGMKSAGVGGILKMAVIWVTMAIAGIMASHSLFASPAFSAALPEGTFNLLHGDTAHILANFSSVVIGMLCTQSYIQAIFSASNPRTASVAAFTAALISLPVGLPCAMVGIYMHTAHPEITPILSLPVYLLTEQPPLLGGIAMGGIMLSLIGSIAGLSLGIGTMLSRDIFHRARVTLRARKIHKIASQPELQEIDILEIPTANHPWHLSELTVTRLIVLATIALSAFIALVNEGSQVLFWNYLSMALRSGGIFLPLSFAIFLPHTVSHRSATLSMALSTGAALAAVFLGAAGNPLFFGLAVSAICLLPCLLFRRGSGLASD</sequence>
<organism evidence="9 10">
    <name type="scientific">Selenomonas montiformis</name>
    <dbReference type="NCBI Taxonomy" id="2652285"/>
    <lineage>
        <taxon>Bacteria</taxon>
        <taxon>Bacillati</taxon>
        <taxon>Bacillota</taxon>
        <taxon>Negativicutes</taxon>
        <taxon>Selenomonadales</taxon>
        <taxon>Selenomonadaceae</taxon>
        <taxon>Selenomonas</taxon>
    </lineage>
</organism>
<comment type="subcellular location">
    <subcellularLocation>
        <location evidence="1">Membrane</location>
        <topology evidence="1">Multi-pass membrane protein</topology>
    </subcellularLocation>
</comment>
<dbReference type="InterPro" id="IPR050277">
    <property type="entry name" value="Sodium:Solute_Symporter"/>
</dbReference>
<dbReference type="GO" id="GO:0022857">
    <property type="term" value="F:transmembrane transporter activity"/>
    <property type="evidence" value="ECO:0007669"/>
    <property type="project" value="InterPro"/>
</dbReference>
<dbReference type="Proteomes" id="UP000430222">
    <property type="component" value="Unassembled WGS sequence"/>
</dbReference>
<gene>
    <name evidence="9" type="ORF">FYJ78_10540</name>
</gene>
<evidence type="ECO:0000256" key="1">
    <source>
        <dbReference type="ARBA" id="ARBA00004141"/>
    </source>
</evidence>
<dbReference type="PANTHER" id="PTHR48086">
    <property type="entry name" value="SODIUM/PROLINE SYMPORTER-RELATED"/>
    <property type="match status" value="1"/>
</dbReference>
<dbReference type="RefSeq" id="WP_154621351.1">
    <property type="nucleotide sequence ID" value="NZ_VUNL01000012.1"/>
</dbReference>
<evidence type="ECO:0000256" key="2">
    <source>
        <dbReference type="ARBA" id="ARBA00006434"/>
    </source>
</evidence>
<protein>
    <submittedName>
        <fullName evidence="9">Sodium:solute symporter family protein</fullName>
    </submittedName>
</protein>
<dbReference type="GO" id="GO:0005886">
    <property type="term" value="C:plasma membrane"/>
    <property type="evidence" value="ECO:0007669"/>
    <property type="project" value="TreeGrafter"/>
</dbReference>
<dbReference type="PROSITE" id="PS50283">
    <property type="entry name" value="NA_SOLUT_SYMP_3"/>
    <property type="match status" value="1"/>
</dbReference>
<feature type="transmembrane region" description="Helical" evidence="8">
    <location>
        <begin position="113"/>
        <end position="134"/>
    </location>
</feature>
<dbReference type="InterPro" id="IPR001734">
    <property type="entry name" value="Na/solute_symporter"/>
</dbReference>